<keyword evidence="1" id="KW-0812">Transmembrane</keyword>
<sequence>MKKRKCEKKPPIHVLHCRFSVQVTKFLTLSKPFLLSFAFLWRIRQGCENLTHTLHKETTCLVFLPFLTFLTFFLCRGVWIFLPKFEAFPRNLPPR</sequence>
<reference evidence="2 3" key="1">
    <citation type="submission" date="2024-01" db="EMBL/GenBank/DDBJ databases">
        <title>The genomes of 5 underutilized Papilionoideae crops provide insights into root nodulation and disease resistanc.</title>
        <authorList>
            <person name="Yuan L."/>
        </authorList>
    </citation>
    <scope>NUCLEOTIDE SEQUENCE [LARGE SCALE GENOMIC DNA]</scope>
    <source>
        <strain evidence="2">ZHUSHIDOU_FW_LH</strain>
        <tissue evidence="2">Leaf</tissue>
    </source>
</reference>
<dbReference type="AlphaFoldDB" id="A0AAN9FRV6"/>
<feature type="transmembrane region" description="Helical" evidence="1">
    <location>
        <begin position="61"/>
        <end position="82"/>
    </location>
</feature>
<evidence type="ECO:0000256" key="1">
    <source>
        <dbReference type="SAM" id="Phobius"/>
    </source>
</evidence>
<protein>
    <recommendedName>
        <fullName evidence="4">Transmembrane protein</fullName>
    </recommendedName>
</protein>
<proteinExistence type="predicted"/>
<evidence type="ECO:0000313" key="3">
    <source>
        <dbReference type="Proteomes" id="UP001372338"/>
    </source>
</evidence>
<accession>A0AAN9FRV6</accession>
<name>A0AAN9FRV6_CROPI</name>
<dbReference type="EMBL" id="JAYWIO010000002">
    <property type="protein sequence ID" value="KAK7281450.1"/>
    <property type="molecule type" value="Genomic_DNA"/>
</dbReference>
<evidence type="ECO:0000313" key="2">
    <source>
        <dbReference type="EMBL" id="KAK7281450.1"/>
    </source>
</evidence>
<keyword evidence="1" id="KW-0472">Membrane</keyword>
<gene>
    <name evidence="2" type="ORF">RIF29_09453</name>
</gene>
<keyword evidence="1" id="KW-1133">Transmembrane helix</keyword>
<keyword evidence="3" id="KW-1185">Reference proteome</keyword>
<dbReference type="Proteomes" id="UP001372338">
    <property type="component" value="Unassembled WGS sequence"/>
</dbReference>
<comment type="caution">
    <text evidence="2">The sequence shown here is derived from an EMBL/GenBank/DDBJ whole genome shotgun (WGS) entry which is preliminary data.</text>
</comment>
<organism evidence="2 3">
    <name type="scientific">Crotalaria pallida</name>
    <name type="common">Smooth rattlebox</name>
    <name type="synonym">Crotalaria striata</name>
    <dbReference type="NCBI Taxonomy" id="3830"/>
    <lineage>
        <taxon>Eukaryota</taxon>
        <taxon>Viridiplantae</taxon>
        <taxon>Streptophyta</taxon>
        <taxon>Embryophyta</taxon>
        <taxon>Tracheophyta</taxon>
        <taxon>Spermatophyta</taxon>
        <taxon>Magnoliopsida</taxon>
        <taxon>eudicotyledons</taxon>
        <taxon>Gunneridae</taxon>
        <taxon>Pentapetalae</taxon>
        <taxon>rosids</taxon>
        <taxon>fabids</taxon>
        <taxon>Fabales</taxon>
        <taxon>Fabaceae</taxon>
        <taxon>Papilionoideae</taxon>
        <taxon>50 kb inversion clade</taxon>
        <taxon>genistoids sensu lato</taxon>
        <taxon>core genistoids</taxon>
        <taxon>Crotalarieae</taxon>
        <taxon>Crotalaria</taxon>
    </lineage>
</organism>
<evidence type="ECO:0008006" key="4">
    <source>
        <dbReference type="Google" id="ProtNLM"/>
    </source>
</evidence>